<dbReference type="Pfam" id="PF03136">
    <property type="entry name" value="Pup_ligase"/>
    <property type="match status" value="1"/>
</dbReference>
<dbReference type="PANTHER" id="PTHR42307">
    <property type="entry name" value="PUP DEAMIDASE/DEPUPYLASE"/>
    <property type="match status" value="1"/>
</dbReference>
<reference evidence="3" key="1">
    <citation type="journal article" date="2019" name="Int. J. Syst. Evol. Microbiol.">
        <title>The Global Catalogue of Microorganisms (GCM) 10K type strain sequencing project: providing services to taxonomists for standard genome sequencing and annotation.</title>
        <authorList>
            <consortium name="The Broad Institute Genomics Platform"/>
            <consortium name="The Broad Institute Genome Sequencing Center for Infectious Disease"/>
            <person name="Wu L."/>
            <person name="Ma J."/>
        </authorList>
    </citation>
    <scope>NUCLEOTIDE SEQUENCE [LARGE SCALE GENOMIC DNA]</scope>
    <source>
        <strain evidence="3">JCM 17808</strain>
    </source>
</reference>
<sequence length="516" mass="56185">MLRVERIMGAETEFGISQPGNPHANPMRDSARVVDAYAGPRGLKSSQSFWDFETESPLADARGFLMNVADAHSSQLTHLPQAEPEAQYLANVILPNGARLYVDHAHPEYSSPETLTPRDVVRWDRAGDLVALAAVESLAAGPEPVNLYKNNTDSKGSSYGAHENYLVDRAVPFDDIVTGITPFFVTRQILCGAGRVGIGVHGDTPGYQISSRADFFEAEVGLETTLRRPIVNTRDEPHADPTLYRRLHVILGDATLAEPATLVRFGTTSLVLGLIESGAVPHLELADPLDSLWTVSHDLTLSTRLPLADGSALTALEIQRIYLDAARTAAGPDPDPDTAEVLAEWERFLDALARDPFELSDSIDWVAKLAMLEQYRTRENLPWDHPKLALIDVQYHDVRPSKGLFHRLESAGRITRLTTAEEVAAALDTPPEDTRAWLRGRVVARFTAELVSASWDSLILSTGGEALVRLPLRYPLKGTRALVGAAIEEAESPAALLAALGVTRLGGTAHRDSSEV</sequence>
<evidence type="ECO:0000313" key="3">
    <source>
        <dbReference type="Proteomes" id="UP001500642"/>
    </source>
</evidence>
<dbReference type="EMBL" id="BAABGL010000006">
    <property type="protein sequence ID" value="GAA4388905.1"/>
    <property type="molecule type" value="Genomic_DNA"/>
</dbReference>
<evidence type="ECO:0000256" key="1">
    <source>
        <dbReference type="ARBA" id="ARBA00009114"/>
    </source>
</evidence>
<comment type="caution">
    <text evidence="2">The sequence shown here is derived from an EMBL/GenBank/DDBJ whole genome shotgun (WGS) entry which is preliminary data.</text>
</comment>
<proteinExistence type="inferred from homology"/>
<comment type="similarity">
    <text evidence="1">Belongs to the Pup ligase/Pup deamidase family. Pup deamidase subfamily.</text>
</comment>
<dbReference type="NCBIfam" id="TIGR03688">
    <property type="entry name" value="depupylase_Dop"/>
    <property type="match status" value="1"/>
</dbReference>
<dbReference type="Proteomes" id="UP001500642">
    <property type="component" value="Unassembled WGS sequence"/>
</dbReference>
<dbReference type="RefSeq" id="WP_345031016.1">
    <property type="nucleotide sequence ID" value="NZ_BAABGL010000006.1"/>
</dbReference>
<dbReference type="PIRSF" id="PIRSF018077">
    <property type="entry name" value="UCP018077"/>
    <property type="match status" value="1"/>
</dbReference>
<keyword evidence="3" id="KW-1185">Reference proteome</keyword>
<dbReference type="InterPro" id="IPR022366">
    <property type="entry name" value="Pup_deamidase"/>
</dbReference>
<gene>
    <name evidence="2" type="primary">dop</name>
    <name evidence="2" type="ORF">GCM10023167_14110</name>
</gene>
<dbReference type="InterPro" id="IPR004347">
    <property type="entry name" value="Pup_ligase/deamidase"/>
</dbReference>
<organism evidence="2 3">
    <name type="scientific">Brevibacterium pityocampae</name>
    <dbReference type="NCBI Taxonomy" id="506594"/>
    <lineage>
        <taxon>Bacteria</taxon>
        <taxon>Bacillati</taxon>
        <taxon>Actinomycetota</taxon>
        <taxon>Actinomycetes</taxon>
        <taxon>Micrococcales</taxon>
        <taxon>Brevibacteriaceae</taxon>
        <taxon>Brevibacterium</taxon>
    </lineage>
</organism>
<dbReference type="PANTHER" id="PTHR42307:SF2">
    <property type="entry name" value="PUP DEAMIDASE_DEPUPYLASE"/>
    <property type="match status" value="1"/>
</dbReference>
<evidence type="ECO:0000313" key="2">
    <source>
        <dbReference type="EMBL" id="GAA4388905.1"/>
    </source>
</evidence>
<name>A0ABP8JCY7_9MICO</name>
<accession>A0ABP8JCY7</accession>
<protein>
    <submittedName>
        <fullName evidence="2">Depupylase/deamidase Dop</fullName>
    </submittedName>
</protein>